<dbReference type="AlphaFoldDB" id="A0A401FWN6"/>
<keyword evidence="2" id="KW-1185">Reference proteome</keyword>
<organism evidence="1 2">
    <name type="scientific">Desulfonema ishimotonii</name>
    <dbReference type="NCBI Taxonomy" id="45657"/>
    <lineage>
        <taxon>Bacteria</taxon>
        <taxon>Pseudomonadati</taxon>
        <taxon>Thermodesulfobacteriota</taxon>
        <taxon>Desulfobacteria</taxon>
        <taxon>Desulfobacterales</taxon>
        <taxon>Desulfococcaceae</taxon>
        <taxon>Desulfonema</taxon>
    </lineage>
</organism>
<protein>
    <recommendedName>
        <fullName evidence="3">Tail fiber protein</fullName>
    </recommendedName>
</protein>
<reference evidence="2" key="2">
    <citation type="submission" date="2019-01" db="EMBL/GenBank/DDBJ databases">
        <title>Genome sequence of Desulfonema ishimotonii strain Tokyo 01.</title>
        <authorList>
            <person name="Fukui M."/>
        </authorList>
    </citation>
    <scope>NUCLEOTIDE SEQUENCE [LARGE SCALE GENOMIC DNA]</scope>
    <source>
        <strain evidence="2">Tokyo 01</strain>
    </source>
</reference>
<dbReference type="EMBL" id="BEXT01000001">
    <property type="protein sequence ID" value="GBC61344.1"/>
    <property type="molecule type" value="Genomic_DNA"/>
</dbReference>
<gene>
    <name evidence="1" type="ORF">DENIS_2304</name>
</gene>
<dbReference type="OrthoDB" id="5384371at2"/>
<reference evidence="2" key="1">
    <citation type="submission" date="2017-11" db="EMBL/GenBank/DDBJ databases">
        <authorList>
            <person name="Watanabe M."/>
            <person name="Kojima H."/>
        </authorList>
    </citation>
    <scope>NUCLEOTIDE SEQUENCE [LARGE SCALE GENOMIC DNA]</scope>
    <source>
        <strain evidence="2">Tokyo 01</strain>
    </source>
</reference>
<name>A0A401FWN6_9BACT</name>
<proteinExistence type="predicted"/>
<accession>A0A401FWN6</accession>
<evidence type="ECO:0008006" key="3">
    <source>
        <dbReference type="Google" id="ProtNLM"/>
    </source>
</evidence>
<evidence type="ECO:0000313" key="2">
    <source>
        <dbReference type="Proteomes" id="UP000288096"/>
    </source>
</evidence>
<dbReference type="Proteomes" id="UP000288096">
    <property type="component" value="Unassembled WGS sequence"/>
</dbReference>
<dbReference type="RefSeq" id="WP_124328643.1">
    <property type="nucleotide sequence ID" value="NZ_BEXT01000001.1"/>
</dbReference>
<evidence type="ECO:0000313" key="1">
    <source>
        <dbReference type="EMBL" id="GBC61344.1"/>
    </source>
</evidence>
<sequence>MAKEDTPIFSVAKPGKLITSEDWNLIQRELRYALRHHKHAVAGTVDDTSATSDDAVQIGTDEIADNAVTAGKLSAAAVETDKITDQAVTAPKLADGAVVTDKLADKSVTAAKIADDVVTGIEDGAVTTPKIADNAVTAGKLASSAVVTQKLAPSAVTPDKLSSTVVATLTSQVLESLARPAKWISPALGDLWQTPPQDDNFKFAPVGYYKDSLGFVRLRGVARSSTAGLKGALLFQFPSGYRPSHDLLIPGRILPEPLLEVSEIMGMNFCVIRPSGEIFVFSQMPQTRAGVLLSVDNITFRAEELIRR</sequence>
<comment type="caution">
    <text evidence="1">The sequence shown here is derived from an EMBL/GenBank/DDBJ whole genome shotgun (WGS) entry which is preliminary data.</text>
</comment>